<feature type="region of interest" description="Disordered" evidence="7">
    <location>
        <begin position="205"/>
        <end position="225"/>
    </location>
</feature>
<dbReference type="PANTHER" id="PTHR24340">
    <property type="entry name" value="HOMEOBOX PROTEIN NKX"/>
    <property type="match status" value="1"/>
</dbReference>
<evidence type="ECO:0000256" key="3">
    <source>
        <dbReference type="ARBA" id="ARBA00023155"/>
    </source>
</evidence>
<dbReference type="PROSITE" id="PS50071">
    <property type="entry name" value="HOMEOBOX_2"/>
    <property type="match status" value="1"/>
</dbReference>
<keyword evidence="10" id="KW-1185">Reference proteome</keyword>
<reference evidence="9" key="2">
    <citation type="journal article" date="2023" name="BMC Genomics">
        <title>Pest status, molecular evolution, and epigenetic factors derived from the genome assembly of Frankliniella fusca, a thysanopteran phytovirus vector.</title>
        <authorList>
            <person name="Catto M.A."/>
            <person name="Labadie P.E."/>
            <person name="Jacobson A.L."/>
            <person name="Kennedy G.G."/>
            <person name="Srinivasan R."/>
            <person name="Hunt B.G."/>
        </authorList>
    </citation>
    <scope>NUCLEOTIDE SEQUENCE</scope>
    <source>
        <strain evidence="9">PL_HMW_Pooled</strain>
    </source>
</reference>
<dbReference type="GO" id="GO:0030154">
    <property type="term" value="P:cell differentiation"/>
    <property type="evidence" value="ECO:0007669"/>
    <property type="project" value="TreeGrafter"/>
</dbReference>
<evidence type="ECO:0000256" key="1">
    <source>
        <dbReference type="ARBA" id="ARBA00004123"/>
    </source>
</evidence>
<proteinExistence type="predicted"/>
<dbReference type="InterPro" id="IPR020479">
    <property type="entry name" value="HD_metazoa"/>
</dbReference>
<feature type="domain" description="Homeobox" evidence="8">
    <location>
        <begin position="221"/>
        <end position="281"/>
    </location>
</feature>
<dbReference type="InterPro" id="IPR001356">
    <property type="entry name" value="HD"/>
</dbReference>
<dbReference type="Gene3D" id="1.10.10.60">
    <property type="entry name" value="Homeodomain-like"/>
    <property type="match status" value="1"/>
</dbReference>
<evidence type="ECO:0000256" key="4">
    <source>
        <dbReference type="ARBA" id="ARBA00023242"/>
    </source>
</evidence>
<dbReference type="GO" id="GO:0000978">
    <property type="term" value="F:RNA polymerase II cis-regulatory region sequence-specific DNA binding"/>
    <property type="evidence" value="ECO:0007669"/>
    <property type="project" value="TreeGrafter"/>
</dbReference>
<reference evidence="9" key="1">
    <citation type="submission" date="2021-07" db="EMBL/GenBank/DDBJ databases">
        <authorList>
            <person name="Catto M.A."/>
            <person name="Jacobson A."/>
            <person name="Kennedy G."/>
            <person name="Labadie P."/>
            <person name="Hunt B.G."/>
            <person name="Srinivasan R."/>
        </authorList>
    </citation>
    <scope>NUCLEOTIDE SEQUENCE</scope>
    <source>
        <strain evidence="9">PL_HMW_Pooled</strain>
        <tissue evidence="9">Head</tissue>
    </source>
</reference>
<name>A0AAE1H1W8_9NEOP</name>
<dbReference type="SMART" id="SM00389">
    <property type="entry name" value="HOX"/>
    <property type="match status" value="1"/>
</dbReference>
<evidence type="ECO:0000259" key="8">
    <source>
        <dbReference type="PROSITE" id="PS50071"/>
    </source>
</evidence>
<evidence type="ECO:0000313" key="10">
    <source>
        <dbReference type="Proteomes" id="UP001219518"/>
    </source>
</evidence>
<evidence type="ECO:0000256" key="5">
    <source>
        <dbReference type="PROSITE-ProRule" id="PRU00108"/>
    </source>
</evidence>
<comment type="caution">
    <text evidence="9">The sequence shown here is derived from an EMBL/GenBank/DDBJ whole genome shotgun (WGS) entry which is preliminary data.</text>
</comment>
<feature type="region of interest" description="Disordered" evidence="7">
    <location>
        <begin position="283"/>
        <end position="310"/>
    </location>
</feature>
<dbReference type="GO" id="GO:0005634">
    <property type="term" value="C:nucleus"/>
    <property type="evidence" value="ECO:0007669"/>
    <property type="project" value="UniProtKB-SubCell"/>
</dbReference>
<accession>A0AAE1H1W8</accession>
<feature type="DNA-binding region" description="Homeobox" evidence="5">
    <location>
        <begin position="223"/>
        <end position="282"/>
    </location>
</feature>
<comment type="subcellular location">
    <subcellularLocation>
        <location evidence="1 5 6">Nucleus</location>
    </subcellularLocation>
</comment>
<keyword evidence="2 5" id="KW-0238">DNA-binding</keyword>
<dbReference type="GO" id="GO:0000981">
    <property type="term" value="F:DNA-binding transcription factor activity, RNA polymerase II-specific"/>
    <property type="evidence" value="ECO:0007669"/>
    <property type="project" value="InterPro"/>
</dbReference>
<evidence type="ECO:0000313" key="9">
    <source>
        <dbReference type="EMBL" id="KAK3912781.1"/>
    </source>
</evidence>
<gene>
    <name evidence="9" type="ORF">KUF71_004731</name>
</gene>
<dbReference type="InterPro" id="IPR017970">
    <property type="entry name" value="Homeobox_CS"/>
</dbReference>
<dbReference type="InterPro" id="IPR050394">
    <property type="entry name" value="Homeobox_NK-like"/>
</dbReference>
<organism evidence="9 10">
    <name type="scientific">Frankliniella fusca</name>
    <dbReference type="NCBI Taxonomy" id="407009"/>
    <lineage>
        <taxon>Eukaryota</taxon>
        <taxon>Metazoa</taxon>
        <taxon>Ecdysozoa</taxon>
        <taxon>Arthropoda</taxon>
        <taxon>Hexapoda</taxon>
        <taxon>Insecta</taxon>
        <taxon>Pterygota</taxon>
        <taxon>Neoptera</taxon>
        <taxon>Paraneoptera</taxon>
        <taxon>Thysanoptera</taxon>
        <taxon>Terebrantia</taxon>
        <taxon>Thripoidea</taxon>
        <taxon>Thripidae</taxon>
        <taxon>Frankliniella</taxon>
    </lineage>
</organism>
<dbReference type="InterPro" id="IPR009057">
    <property type="entry name" value="Homeodomain-like_sf"/>
</dbReference>
<evidence type="ECO:0000256" key="7">
    <source>
        <dbReference type="SAM" id="MobiDB-lite"/>
    </source>
</evidence>
<feature type="compositionally biased region" description="Low complexity" evidence="7">
    <location>
        <begin position="283"/>
        <end position="302"/>
    </location>
</feature>
<keyword evidence="4 5" id="KW-0539">Nucleus</keyword>
<keyword evidence="3 5" id="KW-0371">Homeobox</keyword>
<dbReference type="PRINTS" id="PR00024">
    <property type="entry name" value="HOMEOBOX"/>
</dbReference>
<feature type="compositionally biased region" description="Low complexity" evidence="7">
    <location>
        <begin position="115"/>
        <end position="124"/>
    </location>
</feature>
<dbReference type="SUPFAM" id="SSF46689">
    <property type="entry name" value="Homeodomain-like"/>
    <property type="match status" value="1"/>
</dbReference>
<feature type="region of interest" description="Disordered" evidence="7">
    <location>
        <begin position="102"/>
        <end position="124"/>
    </location>
</feature>
<dbReference type="PROSITE" id="PS00027">
    <property type="entry name" value="HOMEOBOX_1"/>
    <property type="match status" value="1"/>
</dbReference>
<dbReference type="Proteomes" id="UP001219518">
    <property type="component" value="Unassembled WGS sequence"/>
</dbReference>
<dbReference type="EMBL" id="JAHWGI010000302">
    <property type="protein sequence ID" value="KAK3912781.1"/>
    <property type="molecule type" value="Genomic_DNA"/>
</dbReference>
<evidence type="ECO:0000256" key="6">
    <source>
        <dbReference type="RuleBase" id="RU000682"/>
    </source>
</evidence>
<evidence type="ECO:0000256" key="2">
    <source>
        <dbReference type="ARBA" id="ARBA00023125"/>
    </source>
</evidence>
<dbReference type="PANTHER" id="PTHR24340:SF82">
    <property type="entry name" value="HOMEOBOX PROTEIN VND"/>
    <property type="match status" value="1"/>
</dbReference>
<sequence length="421" mass="46997">MLAQEQPSFCHRQELAFVLPDSPPPGLHGPYHPLHHHGHALLHHHHGQHAAARFSVRDILADPQQMHHHYHHYQQQQQHGAGTAWEEDFPPHLEYEPQYEFYQSSPPAPHEHPVQHAQHPQHAQQPAAGNLYLYEQPQPQAAACSPSPASSASSSSLNMVLGTSAMSPSPGCAPHGSPQHGTGTDIGQATRPMDVQKGRLLERKPTDSACLHSAQAQHRSRNKRRPRVLFSQAQVHELEQRFRLQRYLSAPEREHLAAAIKLTPTQVKIWFQNRRYKNKRGELPAPALLPAEPRGAPAAPAGDLRDEQAQGQVSVAPTFEFQGVNGVPQVLKQEAQFPAATPCYPDASAALSYDGHLGHQQLQDEHGQLQHHLDQGPLEQQGRQVQQGQRPHGHGCFQQESCIVKREREEYYEQGHMGAAW</sequence>
<dbReference type="AlphaFoldDB" id="A0AAE1H1W8"/>
<dbReference type="CDD" id="cd00086">
    <property type="entry name" value="homeodomain"/>
    <property type="match status" value="1"/>
</dbReference>
<dbReference type="Pfam" id="PF00046">
    <property type="entry name" value="Homeodomain"/>
    <property type="match status" value="1"/>
</dbReference>
<protein>
    <submittedName>
        <fullName evidence="9">Homeobox protein Nkx-2.3</fullName>
    </submittedName>
</protein>
<feature type="region of interest" description="Disordered" evidence="7">
    <location>
        <begin position="161"/>
        <end position="190"/>
    </location>
</feature>